<dbReference type="Pfam" id="PF13340">
    <property type="entry name" value="DUF4096"/>
    <property type="match status" value="1"/>
</dbReference>
<dbReference type="Proteomes" id="UP000231464">
    <property type="component" value="Unassembled WGS sequence"/>
</dbReference>
<dbReference type="AlphaFoldDB" id="A0A2M6WBA7"/>
<sequence>MLPQKQKRKPYPSDLTVKQFQLIEPLIRRKRRKTGRPPADLYEVVNGMLYVLSTGCRWRDLPHDYGVSYVTCYRHFIRWVNNGKLKKIFEELKQRADKKNLLHWRNAYLDASDVKSKKGVKNMSVIRGNTR</sequence>
<comment type="caution">
    <text evidence="2">The sequence shown here is derived from an EMBL/GenBank/DDBJ whole genome shotgun (WGS) entry which is preliminary data.</text>
</comment>
<organism evidence="2 3">
    <name type="scientific">Candidatus Kuenenbacteria bacterium CG10_big_fil_rev_8_21_14_0_10_36_11</name>
    <dbReference type="NCBI Taxonomy" id="1974618"/>
    <lineage>
        <taxon>Bacteria</taxon>
        <taxon>Candidatus Kueneniibacteriota</taxon>
    </lineage>
</organism>
<evidence type="ECO:0000313" key="3">
    <source>
        <dbReference type="Proteomes" id="UP000231464"/>
    </source>
</evidence>
<feature type="domain" description="Insertion element IS402-like" evidence="1">
    <location>
        <begin position="15"/>
        <end position="89"/>
    </location>
</feature>
<name>A0A2M6WBA7_9BACT</name>
<evidence type="ECO:0000259" key="1">
    <source>
        <dbReference type="Pfam" id="PF13340"/>
    </source>
</evidence>
<dbReference type="InterPro" id="IPR025161">
    <property type="entry name" value="IS402-like_dom"/>
</dbReference>
<dbReference type="PANTHER" id="PTHR46637">
    <property type="entry name" value="TIS1421-TRANSPOSASE PROTEIN A"/>
    <property type="match status" value="1"/>
</dbReference>
<gene>
    <name evidence="2" type="ORF">COU23_00600</name>
</gene>
<evidence type="ECO:0000313" key="2">
    <source>
        <dbReference type="EMBL" id="PIT90067.1"/>
    </source>
</evidence>
<dbReference type="PANTHER" id="PTHR46637:SF1">
    <property type="entry name" value="BLL5188 PROTEIN"/>
    <property type="match status" value="1"/>
</dbReference>
<dbReference type="InterPro" id="IPR052909">
    <property type="entry name" value="Transposase_6_like"/>
</dbReference>
<reference evidence="3" key="1">
    <citation type="submission" date="2017-09" db="EMBL/GenBank/DDBJ databases">
        <title>Depth-based differentiation of microbial function through sediment-hosted aquifers and enrichment of novel symbionts in the deep terrestrial subsurface.</title>
        <authorList>
            <person name="Probst A.J."/>
            <person name="Ladd B."/>
            <person name="Jarett J.K."/>
            <person name="Geller-Mcgrath D.E."/>
            <person name="Sieber C.M.K."/>
            <person name="Emerson J.B."/>
            <person name="Anantharaman K."/>
            <person name="Thomas B.C."/>
            <person name="Malmstrom R."/>
            <person name="Stieglmeier M."/>
            <person name="Klingl A."/>
            <person name="Woyke T."/>
            <person name="Ryan C.M."/>
            <person name="Banfield J.F."/>
        </authorList>
    </citation>
    <scope>NUCLEOTIDE SEQUENCE [LARGE SCALE GENOMIC DNA]</scope>
</reference>
<proteinExistence type="predicted"/>
<accession>A0A2M6WBA7</accession>
<protein>
    <recommendedName>
        <fullName evidence="1">Insertion element IS402-like domain-containing protein</fullName>
    </recommendedName>
</protein>
<dbReference type="EMBL" id="PFBP01000008">
    <property type="protein sequence ID" value="PIT90067.1"/>
    <property type="molecule type" value="Genomic_DNA"/>
</dbReference>